<reference evidence="7" key="2">
    <citation type="submission" date="2020-10" db="UniProtKB">
        <authorList>
            <consortium name="WormBaseParasite"/>
        </authorList>
    </citation>
    <scope>IDENTIFICATION</scope>
</reference>
<dbReference type="Proteomes" id="UP000492821">
    <property type="component" value="Unassembled WGS sequence"/>
</dbReference>
<dbReference type="InterPro" id="IPR038479">
    <property type="entry name" value="Transthyretin-like_sf"/>
</dbReference>
<reference evidence="6" key="1">
    <citation type="journal article" date="2013" name="Genetics">
        <title>The draft genome and transcriptome of Panagrellus redivivus are shaped by the harsh demands of a free-living lifestyle.</title>
        <authorList>
            <person name="Srinivasan J."/>
            <person name="Dillman A.R."/>
            <person name="Macchietto M.G."/>
            <person name="Heikkinen L."/>
            <person name="Lakso M."/>
            <person name="Fracchia K.M."/>
            <person name="Antoshechkin I."/>
            <person name="Mortazavi A."/>
            <person name="Wong G."/>
            <person name="Sternberg P.W."/>
        </authorList>
    </citation>
    <scope>NUCLEOTIDE SEQUENCE [LARGE SCALE GENOMIC DNA]</scope>
    <source>
        <strain evidence="6">MT8872</strain>
    </source>
</reference>
<comment type="similarity">
    <text evidence="2">Belongs to the nematode transthyretin-like family.</text>
</comment>
<dbReference type="AlphaFoldDB" id="A0A7E4W9B7"/>
<protein>
    <submittedName>
        <fullName evidence="7">Transthyretin/hydroxyisourate hydrolase domain-containing protein</fullName>
    </submittedName>
</protein>
<dbReference type="PANTHER" id="PTHR21700">
    <property type="entry name" value="TRANSTHYRETIN-LIKE FAMILY PROTEIN-RELATED"/>
    <property type="match status" value="1"/>
</dbReference>
<evidence type="ECO:0000313" key="6">
    <source>
        <dbReference type="Proteomes" id="UP000492821"/>
    </source>
</evidence>
<feature type="signal peptide" evidence="5">
    <location>
        <begin position="1"/>
        <end position="20"/>
    </location>
</feature>
<dbReference type="Pfam" id="PF01060">
    <property type="entry name" value="TTR-52"/>
    <property type="match status" value="1"/>
</dbReference>
<evidence type="ECO:0000256" key="2">
    <source>
        <dbReference type="ARBA" id="ARBA00010112"/>
    </source>
</evidence>
<evidence type="ECO:0000256" key="4">
    <source>
        <dbReference type="ARBA" id="ARBA00022729"/>
    </source>
</evidence>
<evidence type="ECO:0000256" key="3">
    <source>
        <dbReference type="ARBA" id="ARBA00022525"/>
    </source>
</evidence>
<name>A0A7E4W9B7_PANRE</name>
<dbReference type="GO" id="GO:0009986">
    <property type="term" value="C:cell surface"/>
    <property type="evidence" value="ECO:0007669"/>
    <property type="project" value="InterPro"/>
</dbReference>
<dbReference type="Gene3D" id="2.60.40.3330">
    <property type="match status" value="1"/>
</dbReference>
<keyword evidence="6" id="KW-1185">Reference proteome</keyword>
<evidence type="ECO:0000256" key="1">
    <source>
        <dbReference type="ARBA" id="ARBA00004613"/>
    </source>
</evidence>
<organism evidence="6 7">
    <name type="scientific">Panagrellus redivivus</name>
    <name type="common">Microworm</name>
    <dbReference type="NCBI Taxonomy" id="6233"/>
    <lineage>
        <taxon>Eukaryota</taxon>
        <taxon>Metazoa</taxon>
        <taxon>Ecdysozoa</taxon>
        <taxon>Nematoda</taxon>
        <taxon>Chromadorea</taxon>
        <taxon>Rhabditida</taxon>
        <taxon>Tylenchina</taxon>
        <taxon>Panagrolaimomorpha</taxon>
        <taxon>Panagrolaimoidea</taxon>
        <taxon>Panagrolaimidae</taxon>
        <taxon>Panagrellus</taxon>
    </lineage>
</organism>
<feature type="chain" id="PRO_5029018960" evidence="5">
    <location>
        <begin position="21"/>
        <end position="184"/>
    </location>
</feature>
<dbReference type="PANTHER" id="PTHR21700:SF24">
    <property type="entry name" value="TRANSTHYRETIN-LIKE FAMILY PROTEIN"/>
    <property type="match status" value="1"/>
</dbReference>
<sequence length="184" mass="20681">MKAFFLIFLLATTAVTPVHAGFWGDVWDTVTDAAVAVAKVVHDGYHFLSVHLDKFLGGTADTSMRIKGRLLCKGKPYTEGRVDIYEEDLFEDDDWGTVTTNENGYWHAETDDKLDFLWNENEPYIVVYHRCGVTGAGDCFNSFSKPVPQDAMHRTKAEADAAEVYDMGKMELSLMRPISQNVCK</sequence>
<proteinExistence type="inferred from homology"/>
<evidence type="ECO:0000313" key="7">
    <source>
        <dbReference type="WBParaSite" id="Pan_g8191.t1"/>
    </source>
</evidence>
<dbReference type="WBParaSite" id="Pan_g8191.t1">
    <property type="protein sequence ID" value="Pan_g8191.t1"/>
    <property type="gene ID" value="Pan_g8191"/>
</dbReference>
<keyword evidence="4 5" id="KW-0732">Signal</keyword>
<keyword evidence="3" id="KW-0964">Secreted</keyword>
<accession>A0A7E4W9B7</accession>
<dbReference type="GO" id="GO:0005576">
    <property type="term" value="C:extracellular region"/>
    <property type="evidence" value="ECO:0007669"/>
    <property type="project" value="UniProtKB-SubCell"/>
</dbReference>
<comment type="subcellular location">
    <subcellularLocation>
        <location evidence="1">Secreted</location>
    </subcellularLocation>
</comment>
<evidence type="ECO:0000256" key="5">
    <source>
        <dbReference type="SAM" id="SignalP"/>
    </source>
</evidence>
<dbReference type="InterPro" id="IPR001534">
    <property type="entry name" value="Transthyretin-like"/>
</dbReference>